<sequence>MEEISRNKKARLAGILYLLLVISGFIYLVYIPLELIDLNNAAKTLENIQSSELLFRLGIVTAICSSLIFMLLPLALYSLLKSVNKVSAKFMVLFALISIPISFINILNKFSVLTLINKSEYAEKLGQTELQTQVILYLENYNNGVQLSQVFWGLWLLPFGYLVYKSGFLPKILGIFLMAGCFGYLITFFGGFLYPDFNKTIVSDIVGFPAPIGEIGICLWLLIMGTNKLNIRRKPLIDNR</sequence>
<keyword evidence="1" id="KW-0472">Membrane</keyword>
<gene>
    <name evidence="2" type="ORF">ESY86_05560</name>
</gene>
<dbReference type="Pfam" id="PF14329">
    <property type="entry name" value="DUF4386"/>
    <property type="match status" value="1"/>
</dbReference>
<feature type="transmembrane region" description="Helical" evidence="1">
    <location>
        <begin position="53"/>
        <end position="76"/>
    </location>
</feature>
<evidence type="ECO:0000313" key="2">
    <source>
        <dbReference type="EMBL" id="TXD90208.1"/>
    </source>
</evidence>
<keyword evidence="1" id="KW-1133">Transmembrane helix</keyword>
<feature type="transmembrane region" description="Helical" evidence="1">
    <location>
        <begin position="146"/>
        <end position="164"/>
    </location>
</feature>
<dbReference type="AlphaFoldDB" id="A0A5C6ZIY4"/>
<feature type="transmembrane region" description="Helical" evidence="1">
    <location>
        <begin position="173"/>
        <end position="194"/>
    </location>
</feature>
<dbReference type="RefSeq" id="WP_147085600.1">
    <property type="nucleotide sequence ID" value="NZ_VORM01000004.1"/>
</dbReference>
<organism evidence="2 3">
    <name type="scientific">Subsaximicrobium wynnwilliamsii</name>
    <dbReference type="NCBI Taxonomy" id="291179"/>
    <lineage>
        <taxon>Bacteria</taxon>
        <taxon>Pseudomonadati</taxon>
        <taxon>Bacteroidota</taxon>
        <taxon>Flavobacteriia</taxon>
        <taxon>Flavobacteriales</taxon>
        <taxon>Flavobacteriaceae</taxon>
        <taxon>Subsaximicrobium</taxon>
    </lineage>
</organism>
<dbReference type="Proteomes" id="UP000321578">
    <property type="component" value="Unassembled WGS sequence"/>
</dbReference>
<evidence type="ECO:0000313" key="3">
    <source>
        <dbReference type="Proteomes" id="UP000321578"/>
    </source>
</evidence>
<dbReference type="EMBL" id="VORO01000004">
    <property type="protein sequence ID" value="TXD90208.1"/>
    <property type="molecule type" value="Genomic_DNA"/>
</dbReference>
<dbReference type="InterPro" id="IPR025495">
    <property type="entry name" value="DUF4386"/>
</dbReference>
<keyword evidence="1" id="KW-0812">Transmembrane</keyword>
<reference evidence="2 3" key="1">
    <citation type="submission" date="2019-08" db="EMBL/GenBank/DDBJ databases">
        <title>Genomes of Subsaximicrobium wynnwilliamsii strains.</title>
        <authorList>
            <person name="Bowman J.P."/>
        </authorList>
    </citation>
    <scope>NUCLEOTIDE SEQUENCE [LARGE SCALE GENOMIC DNA]</scope>
    <source>
        <strain evidence="2 3">2-80-2</strain>
    </source>
</reference>
<name>A0A5C6ZIY4_9FLAO</name>
<protein>
    <submittedName>
        <fullName evidence="2">DUF4386 domain-containing protein</fullName>
    </submittedName>
</protein>
<feature type="transmembrane region" description="Helical" evidence="1">
    <location>
        <begin position="88"/>
        <end position="107"/>
    </location>
</feature>
<accession>A0A5C6ZIY4</accession>
<proteinExistence type="predicted"/>
<evidence type="ECO:0000256" key="1">
    <source>
        <dbReference type="SAM" id="Phobius"/>
    </source>
</evidence>
<dbReference type="OrthoDB" id="1160166at2"/>
<keyword evidence="3" id="KW-1185">Reference proteome</keyword>
<comment type="caution">
    <text evidence="2">The sequence shown here is derived from an EMBL/GenBank/DDBJ whole genome shotgun (WGS) entry which is preliminary data.</text>
</comment>
<feature type="transmembrane region" description="Helical" evidence="1">
    <location>
        <begin position="206"/>
        <end position="224"/>
    </location>
</feature>
<feature type="transmembrane region" description="Helical" evidence="1">
    <location>
        <begin position="12"/>
        <end position="33"/>
    </location>
</feature>